<reference evidence="5" key="1">
    <citation type="submission" date="2020-10" db="EMBL/GenBank/DDBJ databases">
        <authorList>
            <person name="Gilroy R."/>
        </authorList>
    </citation>
    <scope>NUCLEOTIDE SEQUENCE</scope>
    <source>
        <strain evidence="5">CHK178-757</strain>
    </source>
</reference>
<keyword evidence="1" id="KW-0805">Transcription regulation</keyword>
<reference evidence="5" key="2">
    <citation type="journal article" date="2021" name="PeerJ">
        <title>Extensive microbial diversity within the chicken gut microbiome revealed by metagenomics and culture.</title>
        <authorList>
            <person name="Gilroy R."/>
            <person name="Ravi A."/>
            <person name="Getino M."/>
            <person name="Pursley I."/>
            <person name="Horton D.L."/>
            <person name="Alikhan N.F."/>
            <person name="Baker D."/>
            <person name="Gharbi K."/>
            <person name="Hall N."/>
            <person name="Watson M."/>
            <person name="Adriaenssens E.M."/>
            <person name="Foster-Nyarko E."/>
            <person name="Jarju S."/>
            <person name="Secka A."/>
            <person name="Antonio M."/>
            <person name="Oren A."/>
            <person name="Chaudhuri R.R."/>
            <person name="La Ragione R."/>
            <person name="Hildebrand F."/>
            <person name="Pallen M.J."/>
        </authorList>
    </citation>
    <scope>NUCLEOTIDE SEQUENCE</scope>
    <source>
        <strain evidence="5">CHK178-757</strain>
    </source>
</reference>
<keyword evidence="2" id="KW-0238">DNA-binding</keyword>
<evidence type="ECO:0000313" key="5">
    <source>
        <dbReference type="EMBL" id="HIS46352.1"/>
    </source>
</evidence>
<evidence type="ECO:0000313" key="6">
    <source>
        <dbReference type="Proteomes" id="UP000823927"/>
    </source>
</evidence>
<organism evidence="5 6">
    <name type="scientific">Candidatus Scybalocola faecigallinarum</name>
    <dbReference type="NCBI Taxonomy" id="2840941"/>
    <lineage>
        <taxon>Bacteria</taxon>
        <taxon>Bacillati</taxon>
        <taxon>Bacillota</taxon>
        <taxon>Clostridia</taxon>
        <taxon>Lachnospirales</taxon>
        <taxon>Lachnospiraceae</taxon>
        <taxon>Lachnospiraceae incertae sedis</taxon>
        <taxon>Candidatus Scybalocola (ex Gilroy et al. 2021)</taxon>
    </lineage>
</organism>
<dbReference type="SUPFAM" id="SSF46785">
    <property type="entry name" value="Winged helix' DNA-binding domain"/>
    <property type="match status" value="1"/>
</dbReference>
<dbReference type="PANTHER" id="PTHR33154">
    <property type="entry name" value="TRANSCRIPTIONAL REGULATOR, ARSR FAMILY"/>
    <property type="match status" value="1"/>
</dbReference>
<dbReference type="InterPro" id="IPR036388">
    <property type="entry name" value="WH-like_DNA-bd_sf"/>
</dbReference>
<dbReference type="PANTHER" id="PTHR33154:SF18">
    <property type="entry name" value="ARSENICAL RESISTANCE OPERON REPRESSOR"/>
    <property type="match status" value="1"/>
</dbReference>
<evidence type="ECO:0000256" key="2">
    <source>
        <dbReference type="ARBA" id="ARBA00023125"/>
    </source>
</evidence>
<dbReference type="CDD" id="cd00090">
    <property type="entry name" value="HTH_ARSR"/>
    <property type="match status" value="1"/>
</dbReference>
<dbReference type="EMBL" id="DVIT01000011">
    <property type="protein sequence ID" value="HIS46352.1"/>
    <property type="molecule type" value="Genomic_DNA"/>
</dbReference>
<evidence type="ECO:0000259" key="4">
    <source>
        <dbReference type="PROSITE" id="PS50987"/>
    </source>
</evidence>
<dbReference type="Pfam" id="PF01022">
    <property type="entry name" value="HTH_5"/>
    <property type="match status" value="1"/>
</dbReference>
<dbReference type="InterPro" id="IPR011991">
    <property type="entry name" value="ArsR-like_HTH"/>
</dbReference>
<gene>
    <name evidence="5" type="ORF">IAB46_02145</name>
</gene>
<dbReference type="InterPro" id="IPR036390">
    <property type="entry name" value="WH_DNA-bd_sf"/>
</dbReference>
<dbReference type="PRINTS" id="PR00778">
    <property type="entry name" value="HTHARSR"/>
</dbReference>
<keyword evidence="3" id="KW-0804">Transcription</keyword>
<dbReference type="PROSITE" id="PS50987">
    <property type="entry name" value="HTH_ARSR_2"/>
    <property type="match status" value="1"/>
</dbReference>
<name>A0A9D1F3B7_9FIRM</name>
<dbReference type="Proteomes" id="UP000823927">
    <property type="component" value="Unassembled WGS sequence"/>
</dbReference>
<comment type="caution">
    <text evidence="5">The sequence shown here is derived from an EMBL/GenBank/DDBJ whole genome shotgun (WGS) entry which is preliminary data.</text>
</comment>
<sequence length="373" mass="44096">MEIKIGDHINYIAEERALLIGLTQPDQYPQGFLQTRENVEKSLSNPALNRRLAVVDKIVKEAQKAFKKDMEQVEKYFRLYSNKMLCLADAVILFEMWDWNETAQTLEDYVQKQTPPERAFRFRTLDIETFNDNNEDTAEAVSLGQISRWLDQTSLEPEDKWQIFSAFVSWEEHLTPIVQLMKKAEKVLEKTRTLWAPVIEEFHDYWTRQCRERDVLEDIKNIYQIDLRENSSRDIVWAPSLISTNQMSFSVPDKDKRVLYEYYSIGIIFGDGFYLDFEHGKNEKWQMNECLQFFKLLSDKSKLEIMMSIKDQPAYGAQLSRQMNLTTATISYHMSALIQNGLVSVQRKENRIYYSMHKDKVKKIIQYIENVLL</sequence>
<proteinExistence type="predicted"/>
<dbReference type="SMART" id="SM00418">
    <property type="entry name" value="HTH_ARSR"/>
    <property type="match status" value="1"/>
</dbReference>
<dbReference type="InterPro" id="IPR051081">
    <property type="entry name" value="HTH_MetalResp_TranReg"/>
</dbReference>
<dbReference type="GO" id="GO:0003677">
    <property type="term" value="F:DNA binding"/>
    <property type="evidence" value="ECO:0007669"/>
    <property type="project" value="UniProtKB-KW"/>
</dbReference>
<feature type="domain" description="HTH arsR-type" evidence="4">
    <location>
        <begin position="282"/>
        <end position="373"/>
    </location>
</feature>
<dbReference type="GO" id="GO:0003700">
    <property type="term" value="F:DNA-binding transcription factor activity"/>
    <property type="evidence" value="ECO:0007669"/>
    <property type="project" value="InterPro"/>
</dbReference>
<evidence type="ECO:0000256" key="1">
    <source>
        <dbReference type="ARBA" id="ARBA00023015"/>
    </source>
</evidence>
<protein>
    <submittedName>
        <fullName evidence="5">Winged helix-turn-helix transcriptional regulator</fullName>
    </submittedName>
</protein>
<dbReference type="InterPro" id="IPR001845">
    <property type="entry name" value="HTH_ArsR_DNA-bd_dom"/>
</dbReference>
<dbReference type="AlphaFoldDB" id="A0A9D1F3B7"/>
<dbReference type="Gene3D" id="1.10.10.10">
    <property type="entry name" value="Winged helix-like DNA-binding domain superfamily/Winged helix DNA-binding domain"/>
    <property type="match status" value="1"/>
</dbReference>
<accession>A0A9D1F3B7</accession>
<evidence type="ECO:0000256" key="3">
    <source>
        <dbReference type="ARBA" id="ARBA00023163"/>
    </source>
</evidence>